<reference evidence="3 4" key="1">
    <citation type="journal article" date="2024" name="BMC Genomics">
        <title>De novo assembly and annotation of Popillia japonica's genome with initial clues to its potential as an invasive pest.</title>
        <authorList>
            <person name="Cucini C."/>
            <person name="Boschi S."/>
            <person name="Funari R."/>
            <person name="Cardaioli E."/>
            <person name="Iannotti N."/>
            <person name="Marturano G."/>
            <person name="Paoli F."/>
            <person name="Bruttini M."/>
            <person name="Carapelli A."/>
            <person name="Frati F."/>
            <person name="Nardi F."/>
        </authorList>
    </citation>
    <scope>NUCLEOTIDE SEQUENCE [LARGE SCALE GENOMIC DNA]</scope>
    <source>
        <strain evidence="3">DMR45628</strain>
    </source>
</reference>
<organism evidence="3 4">
    <name type="scientific">Popillia japonica</name>
    <name type="common">Japanese beetle</name>
    <dbReference type="NCBI Taxonomy" id="7064"/>
    <lineage>
        <taxon>Eukaryota</taxon>
        <taxon>Metazoa</taxon>
        <taxon>Ecdysozoa</taxon>
        <taxon>Arthropoda</taxon>
        <taxon>Hexapoda</taxon>
        <taxon>Insecta</taxon>
        <taxon>Pterygota</taxon>
        <taxon>Neoptera</taxon>
        <taxon>Endopterygota</taxon>
        <taxon>Coleoptera</taxon>
        <taxon>Polyphaga</taxon>
        <taxon>Scarabaeiformia</taxon>
        <taxon>Scarabaeidae</taxon>
        <taxon>Rutelinae</taxon>
        <taxon>Popillia</taxon>
    </lineage>
</organism>
<accession>A0AAW1JUK9</accession>
<dbReference type="InterPro" id="IPR036691">
    <property type="entry name" value="Endo/exonu/phosph_ase_sf"/>
</dbReference>
<dbReference type="GO" id="GO:0004519">
    <property type="term" value="F:endonuclease activity"/>
    <property type="evidence" value="ECO:0007669"/>
    <property type="project" value="UniProtKB-KW"/>
</dbReference>
<dbReference type="Gene3D" id="3.60.10.10">
    <property type="entry name" value="Endonuclease/exonuclease/phosphatase"/>
    <property type="match status" value="1"/>
</dbReference>
<dbReference type="Pfam" id="PF03372">
    <property type="entry name" value="Exo_endo_phos"/>
    <property type="match status" value="1"/>
</dbReference>
<evidence type="ECO:0000313" key="4">
    <source>
        <dbReference type="Proteomes" id="UP001458880"/>
    </source>
</evidence>
<keyword evidence="1" id="KW-0732">Signal</keyword>
<keyword evidence="4" id="KW-1185">Reference proteome</keyword>
<evidence type="ECO:0000313" key="3">
    <source>
        <dbReference type="EMBL" id="KAK9708144.1"/>
    </source>
</evidence>
<feature type="domain" description="Endonuclease/exonuclease/phosphatase" evidence="2">
    <location>
        <begin position="42"/>
        <end position="209"/>
    </location>
</feature>
<protein>
    <submittedName>
        <fullName evidence="3">Endonuclease-reverse transcriptase</fullName>
    </submittedName>
</protein>
<keyword evidence="3" id="KW-0378">Hydrolase</keyword>
<name>A0AAW1JUK9_POPJA</name>
<dbReference type="AlphaFoldDB" id="A0AAW1JUK9"/>
<dbReference type="PANTHER" id="PTHR33273:SF4">
    <property type="entry name" value="ENDONUCLEASE_EXONUCLEASE_PHOSPHATASE DOMAIN-CONTAINING PROTEIN"/>
    <property type="match status" value="1"/>
</dbReference>
<dbReference type="InterPro" id="IPR005135">
    <property type="entry name" value="Endo/exonuclease/phosphatase"/>
</dbReference>
<feature type="signal peptide" evidence="1">
    <location>
        <begin position="1"/>
        <end position="18"/>
    </location>
</feature>
<dbReference type="SUPFAM" id="SSF56219">
    <property type="entry name" value="DNase I-like"/>
    <property type="match status" value="1"/>
</dbReference>
<dbReference type="PANTHER" id="PTHR33273">
    <property type="entry name" value="DOMAIN-CONTAINING PROTEIN, PUTATIVE-RELATED"/>
    <property type="match status" value="1"/>
</dbReference>
<comment type="caution">
    <text evidence="3">The sequence shown here is derived from an EMBL/GenBank/DDBJ whole genome shotgun (WGS) entry which is preliminary data.</text>
</comment>
<keyword evidence="3" id="KW-0540">Nuclease</keyword>
<evidence type="ECO:0000256" key="1">
    <source>
        <dbReference type="SAM" id="SignalP"/>
    </source>
</evidence>
<keyword evidence="3" id="KW-0255">Endonuclease</keyword>
<gene>
    <name evidence="3" type="ORF">QE152_g27392</name>
</gene>
<evidence type="ECO:0000259" key="2">
    <source>
        <dbReference type="Pfam" id="PF03372"/>
    </source>
</evidence>
<sequence length="246" mass="27364">MPWPLMILIPAMAIKISTWNCNGVSGKIPEILIPVMAIKISTWNCNGVSGKIPEISAYLREHQIHILILAETRAHDKFILNLRGYRIQEVRGRNGHGGVAMAVRNDVPYQPLGHHLALQNIEATAIRLACNTVIVGYYNSPSRRLCAVQLESIFRMSRKVILAGDFNATHGNWGCSRNNVNGNALNAFINNSDVLLHFPDEPTHTPANGTTPLEMHSMRSSIIVTCCCISLMSQPILQPMERRPRL</sequence>
<dbReference type="EMBL" id="JASPKY010000335">
    <property type="protein sequence ID" value="KAK9708144.1"/>
    <property type="molecule type" value="Genomic_DNA"/>
</dbReference>
<proteinExistence type="predicted"/>
<feature type="chain" id="PRO_5043587196" evidence="1">
    <location>
        <begin position="19"/>
        <end position="246"/>
    </location>
</feature>
<dbReference type="Proteomes" id="UP001458880">
    <property type="component" value="Unassembled WGS sequence"/>
</dbReference>